<keyword evidence="3" id="KW-1185">Reference proteome</keyword>
<name>A0AAV2E2U4_9ROSI</name>
<gene>
    <name evidence="2" type="ORF">LTRI10_LOCUS21373</name>
</gene>
<feature type="compositionally biased region" description="Basic and acidic residues" evidence="1">
    <location>
        <begin position="63"/>
        <end position="72"/>
    </location>
</feature>
<proteinExistence type="predicted"/>
<feature type="compositionally biased region" description="Basic and acidic residues" evidence="1">
    <location>
        <begin position="1"/>
        <end position="10"/>
    </location>
</feature>
<protein>
    <submittedName>
        <fullName evidence="2">Uncharacterized protein</fullName>
    </submittedName>
</protein>
<dbReference type="Proteomes" id="UP001497516">
    <property type="component" value="Chromosome 4"/>
</dbReference>
<feature type="region of interest" description="Disordered" evidence="1">
    <location>
        <begin position="1"/>
        <end position="72"/>
    </location>
</feature>
<dbReference type="AlphaFoldDB" id="A0AAV2E2U4"/>
<evidence type="ECO:0000256" key="1">
    <source>
        <dbReference type="SAM" id="MobiDB-lite"/>
    </source>
</evidence>
<evidence type="ECO:0000313" key="2">
    <source>
        <dbReference type="EMBL" id="CAL1379885.1"/>
    </source>
</evidence>
<organism evidence="2 3">
    <name type="scientific">Linum trigynum</name>
    <dbReference type="NCBI Taxonomy" id="586398"/>
    <lineage>
        <taxon>Eukaryota</taxon>
        <taxon>Viridiplantae</taxon>
        <taxon>Streptophyta</taxon>
        <taxon>Embryophyta</taxon>
        <taxon>Tracheophyta</taxon>
        <taxon>Spermatophyta</taxon>
        <taxon>Magnoliopsida</taxon>
        <taxon>eudicotyledons</taxon>
        <taxon>Gunneridae</taxon>
        <taxon>Pentapetalae</taxon>
        <taxon>rosids</taxon>
        <taxon>fabids</taxon>
        <taxon>Malpighiales</taxon>
        <taxon>Linaceae</taxon>
        <taxon>Linum</taxon>
    </lineage>
</organism>
<accession>A0AAV2E2U4</accession>
<dbReference type="EMBL" id="OZ034817">
    <property type="protein sequence ID" value="CAL1379885.1"/>
    <property type="molecule type" value="Genomic_DNA"/>
</dbReference>
<reference evidence="2 3" key="1">
    <citation type="submission" date="2024-04" db="EMBL/GenBank/DDBJ databases">
        <authorList>
            <person name="Fracassetti M."/>
        </authorList>
    </citation>
    <scope>NUCLEOTIDE SEQUENCE [LARGE SCALE GENOMIC DNA]</scope>
</reference>
<evidence type="ECO:0000313" key="3">
    <source>
        <dbReference type="Proteomes" id="UP001497516"/>
    </source>
</evidence>
<sequence>MSFADTERGTRASPSVSCWRRRNRASSLTSTRSRIESRGGGLGGHDDRDDGCADPTASGRGEAGPKEIREDQHWHRFKWGRF</sequence>